<reference evidence="2 3" key="1">
    <citation type="journal article" date="2019" name="Int. J. Syst. Evol. Microbiol.">
        <title>The Global Catalogue of Microorganisms (GCM) 10K type strain sequencing project: providing services to taxonomists for standard genome sequencing and annotation.</title>
        <authorList>
            <consortium name="The Broad Institute Genomics Platform"/>
            <consortium name="The Broad Institute Genome Sequencing Center for Infectious Disease"/>
            <person name="Wu L."/>
            <person name="Ma J."/>
        </authorList>
    </citation>
    <scope>NUCLEOTIDE SEQUENCE [LARGE SCALE GENOMIC DNA]</scope>
    <source>
        <strain evidence="2 3">JCM 14323</strain>
    </source>
</reference>
<accession>A0ABN2MU22</accession>
<dbReference type="EMBL" id="BAAANK010000006">
    <property type="protein sequence ID" value="GAA1838409.1"/>
    <property type="molecule type" value="Genomic_DNA"/>
</dbReference>
<evidence type="ECO:0000259" key="1">
    <source>
        <dbReference type="Pfam" id="PF04230"/>
    </source>
</evidence>
<dbReference type="Proteomes" id="UP001501746">
    <property type="component" value="Unassembled WGS sequence"/>
</dbReference>
<keyword evidence="2" id="KW-0808">Transferase</keyword>
<organism evidence="2 3">
    <name type="scientific">Agromyces salentinus</name>
    <dbReference type="NCBI Taxonomy" id="269421"/>
    <lineage>
        <taxon>Bacteria</taxon>
        <taxon>Bacillati</taxon>
        <taxon>Actinomycetota</taxon>
        <taxon>Actinomycetes</taxon>
        <taxon>Micrococcales</taxon>
        <taxon>Microbacteriaceae</taxon>
        <taxon>Agromyces</taxon>
    </lineage>
</organism>
<keyword evidence="3" id="KW-1185">Reference proteome</keyword>
<gene>
    <name evidence="2" type="ORF">GCM10009750_25040</name>
</gene>
<evidence type="ECO:0000313" key="3">
    <source>
        <dbReference type="Proteomes" id="UP001501746"/>
    </source>
</evidence>
<proteinExistence type="predicted"/>
<dbReference type="Pfam" id="PF04230">
    <property type="entry name" value="PS_pyruv_trans"/>
    <property type="match status" value="1"/>
</dbReference>
<name>A0ABN2MU22_9MICO</name>
<evidence type="ECO:0000313" key="2">
    <source>
        <dbReference type="EMBL" id="GAA1838409.1"/>
    </source>
</evidence>
<protein>
    <submittedName>
        <fullName evidence="2">Polysaccharide pyruvyl transferase family protein</fullName>
    </submittedName>
</protein>
<dbReference type="InterPro" id="IPR007345">
    <property type="entry name" value="Polysacch_pyruvyl_Trfase"/>
</dbReference>
<feature type="domain" description="Polysaccharide pyruvyl transferase" evidence="1">
    <location>
        <begin position="91"/>
        <end position="202"/>
    </location>
</feature>
<comment type="caution">
    <text evidence="2">The sequence shown here is derived from an EMBL/GenBank/DDBJ whole genome shotgun (WGS) entry which is preliminary data.</text>
</comment>
<sequence length="267" mass="28857">MIRSYYWQPRTGPFQFRQSPRFRYGNAGDSFNVNLIASQYPGQRLLNTDSGGHRLLLVGSTGHRAQEGDILCGVGVKSEEIPAFELPDSITVRGVRGPHTLKALSRAGLNTSDVAFMGDPGLLIGQVFPELQSVALIPGRMSFIPHFRERARYRSSSACQIIDIDAPAEKVGRQIAESEFVCSSSLHGLVWAHALGRPAIAVVGKSGEKAFKYEDYFASLGLAYRPAETLEAALEAAPTARVVDISSVIQGISLPSLAELEDRGAVA</sequence>
<dbReference type="GO" id="GO:0016740">
    <property type="term" value="F:transferase activity"/>
    <property type="evidence" value="ECO:0007669"/>
    <property type="project" value="UniProtKB-KW"/>
</dbReference>